<organism evidence="2">
    <name type="scientific">Metarhizium robertsii</name>
    <dbReference type="NCBI Taxonomy" id="568076"/>
    <lineage>
        <taxon>Eukaryota</taxon>
        <taxon>Fungi</taxon>
        <taxon>Dikarya</taxon>
        <taxon>Ascomycota</taxon>
        <taxon>Pezizomycotina</taxon>
        <taxon>Sordariomycetes</taxon>
        <taxon>Hypocreomycetidae</taxon>
        <taxon>Hypocreales</taxon>
        <taxon>Clavicipitaceae</taxon>
        <taxon>Metarhizium</taxon>
    </lineage>
</organism>
<sequence length="232" mass="25300">MGQDNGYYNLCTHLYLKSTSTIETPALSVKAGLGESQLRKEIHRTSGQNQDSSSSNHEEAATWEKIQQVESCHAFLAAGCTTASAAAHPHRSHAVPCHAPTAPSTVELRPHDEVEHCARSNKIEVELEMHVLNPGLLSLTGRSRCSKGRGEGSRMLHGKNIGSVLSFPLHDPHEFVHVQQGLAVLSTINIRQAKTHQLAAVSTIRGPIRTTYPVRPASGLETRAMNEVIYHL</sequence>
<dbReference type="EMBL" id="JELW01000040">
    <property type="protein sequence ID" value="EXU97126.1"/>
    <property type="molecule type" value="Genomic_DNA"/>
</dbReference>
<dbReference type="Proteomes" id="UP000030151">
    <property type="component" value="Unassembled WGS sequence"/>
</dbReference>
<feature type="compositionally biased region" description="Polar residues" evidence="1">
    <location>
        <begin position="45"/>
        <end position="55"/>
    </location>
</feature>
<name>A0A014MYI4_9HYPO</name>
<proteinExistence type="predicted"/>
<evidence type="ECO:0000256" key="1">
    <source>
        <dbReference type="SAM" id="MobiDB-lite"/>
    </source>
</evidence>
<dbReference type="AlphaFoldDB" id="A0A014MYI4"/>
<feature type="region of interest" description="Disordered" evidence="1">
    <location>
        <begin position="42"/>
        <end position="62"/>
    </location>
</feature>
<comment type="caution">
    <text evidence="2">The sequence shown here is derived from an EMBL/GenBank/DDBJ whole genome shotgun (WGS) entry which is preliminary data.</text>
</comment>
<protein>
    <submittedName>
        <fullName evidence="2">Uncharacterized protein</fullName>
    </submittedName>
</protein>
<accession>A0A014MYI4</accession>
<evidence type="ECO:0000313" key="2">
    <source>
        <dbReference type="EMBL" id="EXU97126.1"/>
    </source>
</evidence>
<dbReference type="HOGENOM" id="CLU_1195125_0_0_1"/>
<reference evidence="2" key="1">
    <citation type="submission" date="2014-02" db="EMBL/GenBank/DDBJ databases">
        <title>The genome sequence of the entomopathogenic fungus Metarhizium robertsii ARSEF 2575.</title>
        <authorList>
            <person name="Giuliano Garisto Donzelli B."/>
            <person name="Roe B.A."/>
            <person name="Macmil S.L."/>
            <person name="Krasnoff S.B."/>
            <person name="Gibson D.M."/>
        </authorList>
    </citation>
    <scope>NUCLEOTIDE SEQUENCE [LARGE SCALE GENOMIC DNA]</scope>
    <source>
        <strain evidence="2">ARSEF 2575</strain>
    </source>
</reference>
<gene>
    <name evidence="2" type="ORF">X797_009743</name>
</gene>